<feature type="transmembrane region" description="Helical" evidence="1">
    <location>
        <begin position="280"/>
        <end position="298"/>
    </location>
</feature>
<reference evidence="2 3" key="1">
    <citation type="journal article" date="2013" name="Genome Announc.">
        <title>Draft genome sequences for three mercury-methylating, sulfate-reducing bacteria.</title>
        <authorList>
            <person name="Brown S.D."/>
            <person name="Hurt R.A.Jr."/>
            <person name="Gilmour C.C."/>
            <person name="Elias D.A."/>
        </authorList>
    </citation>
    <scope>NUCLEOTIDE SEQUENCE [LARGE SCALE GENOMIC DNA]</scope>
    <source>
        <strain evidence="2 3">DSM 2059</strain>
    </source>
</reference>
<feature type="transmembrane region" description="Helical" evidence="1">
    <location>
        <begin position="192"/>
        <end position="215"/>
    </location>
</feature>
<keyword evidence="1" id="KW-1133">Transmembrane helix</keyword>
<sequence>MHSFILLYLKGLAMGAADAVPGVSGGTVAFISGIYEELILAIRSFDGRALKFLRQRDLRGFWHHIHGTFLAVLLTGIGTSLFIFSRFVLYWLEDFPVLVWAFFFGLIIASILMVARKINSRNPMILGFGLGGVILGYAVTVAVPAETPETLSFVFLSGMIAVCAMILPGISGSFILVLLSKYEYIFTAIRDFNLVIIAVFGSGCVVGILSFSHFLSWTLRRYYAPTIAMLTGLMVGSLNKVWPWKVVVETVVSSEGEVRSVVEKNILPTAYLDATGASPYLTEALLLAVAGFSLVYVIEKLSLRPPLTAVINRRIDRAKG</sequence>
<evidence type="ECO:0000313" key="2">
    <source>
        <dbReference type="EMBL" id="EPR38937.1"/>
    </source>
</evidence>
<comment type="caution">
    <text evidence="2">The sequence shown here is derived from an EMBL/GenBank/DDBJ whole genome shotgun (WGS) entry which is preliminary data.</text>
</comment>
<feature type="transmembrane region" description="Helical" evidence="1">
    <location>
        <begin position="97"/>
        <end position="115"/>
    </location>
</feature>
<dbReference type="EMBL" id="ATHJ01000094">
    <property type="protein sequence ID" value="EPR38937.1"/>
    <property type="molecule type" value="Genomic_DNA"/>
</dbReference>
<dbReference type="Pfam" id="PF04018">
    <property type="entry name" value="VCA0040-like"/>
    <property type="match status" value="1"/>
</dbReference>
<evidence type="ECO:0008006" key="4">
    <source>
        <dbReference type="Google" id="ProtNLM"/>
    </source>
</evidence>
<dbReference type="PANTHER" id="PTHR37308">
    <property type="entry name" value="INTEGRAL MEMBRANE PROTEIN"/>
    <property type="match status" value="1"/>
</dbReference>
<feature type="transmembrane region" description="Helical" evidence="1">
    <location>
        <begin position="29"/>
        <end position="46"/>
    </location>
</feature>
<feature type="transmembrane region" description="Helical" evidence="1">
    <location>
        <begin position="151"/>
        <end position="180"/>
    </location>
</feature>
<evidence type="ECO:0000313" key="3">
    <source>
        <dbReference type="Proteomes" id="UP000014977"/>
    </source>
</evidence>
<dbReference type="PANTHER" id="PTHR37308:SF1">
    <property type="entry name" value="POLYPRENYL-PHOSPHATE TRANSPORTER"/>
    <property type="match status" value="1"/>
</dbReference>
<dbReference type="STRING" id="897.B2D07_05245"/>
<gene>
    <name evidence="2" type="ORF">dsmv_0347</name>
</gene>
<protein>
    <recommendedName>
        <fullName evidence="4">DUF368 domain-containing protein</fullName>
    </recommendedName>
</protein>
<accession>S7TNZ0</accession>
<proteinExistence type="predicted"/>
<dbReference type="AlphaFoldDB" id="S7TNZ0"/>
<dbReference type="Proteomes" id="UP000014977">
    <property type="component" value="Unassembled WGS sequence"/>
</dbReference>
<dbReference type="OrthoDB" id="9793746at2"/>
<dbReference type="InterPro" id="IPR007163">
    <property type="entry name" value="VCA0040-like"/>
</dbReference>
<keyword evidence="1" id="KW-0472">Membrane</keyword>
<dbReference type="eggNOG" id="COG2035">
    <property type="taxonomic scope" value="Bacteria"/>
</dbReference>
<keyword evidence="3" id="KW-1185">Reference proteome</keyword>
<feature type="transmembrane region" description="Helical" evidence="1">
    <location>
        <begin position="67"/>
        <end position="91"/>
    </location>
</feature>
<dbReference type="RefSeq" id="WP_020877009.1">
    <property type="nucleotide sequence ID" value="NZ_ATHJ01000094.1"/>
</dbReference>
<keyword evidence="1" id="KW-0812">Transmembrane</keyword>
<name>S7TNZ0_DESML</name>
<feature type="transmembrane region" description="Helical" evidence="1">
    <location>
        <begin position="124"/>
        <end position="145"/>
    </location>
</feature>
<organism evidence="2 3">
    <name type="scientific">Desulfococcus multivorans DSM 2059</name>
    <dbReference type="NCBI Taxonomy" id="1121405"/>
    <lineage>
        <taxon>Bacteria</taxon>
        <taxon>Pseudomonadati</taxon>
        <taxon>Thermodesulfobacteriota</taxon>
        <taxon>Desulfobacteria</taxon>
        <taxon>Desulfobacterales</taxon>
        <taxon>Desulfococcaceae</taxon>
        <taxon>Desulfococcus</taxon>
    </lineage>
</organism>
<evidence type="ECO:0000256" key="1">
    <source>
        <dbReference type="SAM" id="Phobius"/>
    </source>
</evidence>